<sequence length="441" mass="47873">MTDQQLPAWAVRIRRERLARGWGPFKTARRMYAAVGIDHPDTSQVKHLARQNNRHEKGEVFPADWGHAYAIVFELTEKELFGQESIDQAMGTVSGSHAPDDRDHDVKRRAALRLFTATSAGTAVPAGVMEEIFSGVDRALDHTVNVDEWDQAVHEYGQRITARSAGALIQNLVADVITVGQLLERTHVPSDRAGLMRVSAGLSGLLAVELDDVGDDRAARISWNIARRAADASGNRDVRVWIRGRAAQAGYRVERSDQAVINLTDEAIRIADGRPSAGLARAHAARACLAAERGDGEGALAAIEKTRETFETLPQGTDGQTTLSFSESQLLGAETFVFVHLGDKRASAALEHALALYPPKAQTSITSLQMMRAASLVKARDIDSGLQHAVTVIQDRRDAVKAGTRLLARQILHMLPDQARALPAARELRALMSAAPAPKGL</sequence>
<organism evidence="1 2">
    <name type="scientific">Actinomadura graeca</name>
    <dbReference type="NCBI Taxonomy" id="2750812"/>
    <lineage>
        <taxon>Bacteria</taxon>
        <taxon>Bacillati</taxon>
        <taxon>Actinomycetota</taxon>
        <taxon>Actinomycetes</taxon>
        <taxon>Streptosporangiales</taxon>
        <taxon>Thermomonosporaceae</taxon>
        <taxon>Actinomadura</taxon>
    </lineage>
</organism>
<reference evidence="1" key="1">
    <citation type="submission" date="2020-07" db="EMBL/GenBank/DDBJ databases">
        <authorList>
            <person name="Tarantini F.S."/>
            <person name="Hong K.W."/>
            <person name="Chan K.G."/>
        </authorList>
    </citation>
    <scope>NUCLEOTIDE SEQUENCE</scope>
    <source>
        <strain evidence="1">32-07</strain>
    </source>
</reference>
<dbReference type="Proteomes" id="UP001049518">
    <property type="component" value="Chromosome"/>
</dbReference>
<protein>
    <submittedName>
        <fullName evidence="1">XRE family transcriptional regulator</fullName>
    </submittedName>
</protein>
<accession>A0ABX8QTW3</accession>
<dbReference type="EMBL" id="CP059572">
    <property type="protein sequence ID" value="QXJ21634.1"/>
    <property type="molecule type" value="Genomic_DNA"/>
</dbReference>
<keyword evidence="2" id="KW-1185">Reference proteome</keyword>
<evidence type="ECO:0000313" key="1">
    <source>
        <dbReference type="EMBL" id="QXJ21634.1"/>
    </source>
</evidence>
<proteinExistence type="predicted"/>
<gene>
    <name evidence="1" type="ORF">AGRA3207_002507</name>
</gene>
<dbReference type="RefSeq" id="WP_231334799.1">
    <property type="nucleotide sequence ID" value="NZ_CP059572.1"/>
</dbReference>
<name>A0ABX8QTW3_9ACTN</name>
<evidence type="ECO:0000313" key="2">
    <source>
        <dbReference type="Proteomes" id="UP001049518"/>
    </source>
</evidence>